<keyword evidence="9" id="KW-1185">Reference proteome</keyword>
<evidence type="ECO:0000313" key="9">
    <source>
        <dbReference type="Proteomes" id="UP000179807"/>
    </source>
</evidence>
<proteinExistence type="predicted"/>
<evidence type="ECO:0000256" key="1">
    <source>
        <dbReference type="ARBA" id="ARBA00004141"/>
    </source>
</evidence>
<dbReference type="Gene3D" id="1.20.1110.10">
    <property type="entry name" value="Calcium-transporting ATPase, transmembrane domain"/>
    <property type="match status" value="1"/>
</dbReference>
<dbReference type="Gene3D" id="2.70.150.10">
    <property type="entry name" value="Calcium-transporting ATPase, cytoplasmic transduction domain A"/>
    <property type="match status" value="1"/>
</dbReference>
<evidence type="ECO:0000259" key="7">
    <source>
        <dbReference type="Pfam" id="PF00689"/>
    </source>
</evidence>
<dbReference type="Proteomes" id="UP000179807">
    <property type="component" value="Unassembled WGS sequence"/>
</dbReference>
<dbReference type="GO" id="GO:0016020">
    <property type="term" value="C:membrane"/>
    <property type="evidence" value="ECO:0007669"/>
    <property type="project" value="UniProtKB-SubCell"/>
</dbReference>
<feature type="transmembrane region" description="Helical" evidence="5">
    <location>
        <begin position="661"/>
        <end position="682"/>
    </location>
</feature>
<dbReference type="Pfam" id="PF13246">
    <property type="entry name" value="Cation_ATPase"/>
    <property type="match status" value="1"/>
</dbReference>
<dbReference type="SUPFAM" id="SSF81660">
    <property type="entry name" value="Metal cation-transporting ATPase, ATP-binding domain N"/>
    <property type="match status" value="1"/>
</dbReference>
<feature type="transmembrane region" description="Helical" evidence="5">
    <location>
        <begin position="851"/>
        <end position="870"/>
    </location>
</feature>
<evidence type="ECO:0000259" key="6">
    <source>
        <dbReference type="Pfam" id="PF00122"/>
    </source>
</evidence>
<evidence type="ECO:0000313" key="8">
    <source>
        <dbReference type="EMBL" id="OHT15462.1"/>
    </source>
</evidence>
<dbReference type="InterPro" id="IPR023299">
    <property type="entry name" value="ATPase_P-typ_cyto_dom_N"/>
</dbReference>
<evidence type="ECO:0000256" key="3">
    <source>
        <dbReference type="ARBA" id="ARBA00022989"/>
    </source>
</evidence>
<feature type="transmembrane region" description="Helical" evidence="5">
    <location>
        <begin position="51"/>
        <end position="71"/>
    </location>
</feature>
<keyword evidence="4 5" id="KW-0472">Membrane</keyword>
<evidence type="ECO:0000256" key="2">
    <source>
        <dbReference type="ARBA" id="ARBA00022692"/>
    </source>
</evidence>
<dbReference type="Pfam" id="PF00122">
    <property type="entry name" value="E1-E2_ATPase"/>
    <property type="match status" value="1"/>
</dbReference>
<evidence type="ECO:0000256" key="4">
    <source>
        <dbReference type="ARBA" id="ARBA00023136"/>
    </source>
</evidence>
<feature type="transmembrane region" description="Helical" evidence="5">
    <location>
        <begin position="818"/>
        <end position="845"/>
    </location>
</feature>
<dbReference type="InterPro" id="IPR006068">
    <property type="entry name" value="ATPase_P-typ_cation-transptr_C"/>
</dbReference>
<evidence type="ECO:0000256" key="5">
    <source>
        <dbReference type="SAM" id="Phobius"/>
    </source>
</evidence>
<keyword evidence="2 5" id="KW-0812">Transmembrane</keyword>
<dbReference type="GeneID" id="94832294"/>
<name>A0A1J4L0H1_9EUKA</name>
<dbReference type="GO" id="GO:0000166">
    <property type="term" value="F:nucleotide binding"/>
    <property type="evidence" value="ECO:0007669"/>
    <property type="project" value="InterPro"/>
</dbReference>
<dbReference type="PANTHER" id="PTHR42861">
    <property type="entry name" value="CALCIUM-TRANSPORTING ATPASE"/>
    <property type="match status" value="1"/>
</dbReference>
<dbReference type="EMBL" id="MLAK01000218">
    <property type="protein sequence ID" value="OHT15462.1"/>
    <property type="molecule type" value="Genomic_DNA"/>
</dbReference>
<dbReference type="SUPFAM" id="SSF81653">
    <property type="entry name" value="Calcium ATPase, transduction domain A"/>
    <property type="match status" value="1"/>
</dbReference>
<keyword evidence="3 5" id="KW-1133">Transmembrane helix</keyword>
<dbReference type="VEuPathDB" id="TrichDB:TRFO_14080"/>
<dbReference type="InterPro" id="IPR023298">
    <property type="entry name" value="ATPase_P-typ_TM_dom_sf"/>
</dbReference>
<comment type="caution">
    <text evidence="8">The sequence shown here is derived from an EMBL/GenBank/DDBJ whole genome shotgun (WGS) entry which is preliminary data.</text>
</comment>
<dbReference type="SUPFAM" id="SSF56784">
    <property type="entry name" value="HAD-like"/>
    <property type="match status" value="1"/>
</dbReference>
<feature type="transmembrane region" description="Helical" evidence="5">
    <location>
        <begin position="232"/>
        <end position="252"/>
    </location>
</feature>
<comment type="subcellular location">
    <subcellularLocation>
        <location evidence="1">Membrane</location>
        <topology evidence="1">Multi-pass membrane protein</topology>
    </subcellularLocation>
</comment>
<feature type="transmembrane region" description="Helical" evidence="5">
    <location>
        <begin position="688"/>
        <end position="711"/>
    </location>
</feature>
<dbReference type="OrthoDB" id="10586848at2759"/>
<feature type="domain" description="Cation-transporting P-type ATPase C-terminal" evidence="7">
    <location>
        <begin position="685"/>
        <end position="873"/>
    </location>
</feature>
<dbReference type="Pfam" id="PF00689">
    <property type="entry name" value="Cation_ATPase_C"/>
    <property type="match status" value="1"/>
</dbReference>
<dbReference type="InterPro" id="IPR023214">
    <property type="entry name" value="HAD_sf"/>
</dbReference>
<feature type="transmembrane region" description="Helical" evidence="5">
    <location>
        <begin position="785"/>
        <end position="806"/>
    </location>
</feature>
<dbReference type="InterPro" id="IPR036412">
    <property type="entry name" value="HAD-like_sf"/>
</dbReference>
<feature type="transmembrane region" description="Helical" evidence="5">
    <location>
        <begin position="200"/>
        <end position="220"/>
    </location>
</feature>
<gene>
    <name evidence="8" type="ORF">TRFO_14080</name>
</gene>
<feature type="transmembrane region" description="Helical" evidence="5">
    <location>
        <begin position="21"/>
        <end position="39"/>
    </location>
</feature>
<feature type="transmembrane region" description="Helical" evidence="5">
    <location>
        <begin position="732"/>
        <end position="753"/>
    </location>
</feature>
<reference evidence="8" key="1">
    <citation type="submission" date="2016-10" db="EMBL/GenBank/DDBJ databases">
        <authorList>
            <person name="Benchimol M."/>
            <person name="Almeida L.G."/>
            <person name="Vasconcelos A.T."/>
            <person name="Perreira-Neves A."/>
            <person name="Rosa I.A."/>
            <person name="Tasca T."/>
            <person name="Bogo M.R."/>
            <person name="de Souza W."/>
        </authorList>
    </citation>
    <scope>NUCLEOTIDE SEQUENCE [LARGE SCALE GENOMIC DNA]</scope>
    <source>
        <strain evidence="8">K</strain>
    </source>
</reference>
<sequence length="874" mass="95573">MERSHENEPNIFNLVLDQFKDVTILGLLVSVIIGFLIASMENDPEKKISSFIEPFIIFSILVINAVISVIFELKHRRVRKIVNKLNDVKAFVVKNGKEIVIPASQISVGDIINLTKGDRAPADIEIQKILSNSIQYEVVDESQNLTLSDKKEGLIYSGAAITKGSLQGVVKALSNSSNSHHISVHAKPAGRAFVSQIDSYGHISSIIILVACVIIFVLNLSKISEYDSFLKGALSLSRISIALIIASLPEHLSIHLKTAQSMAANKMLQANALCKEQSAIDTVGRVTVLCGNLSSAFSSAEKTVKEFMTVSEDIVDVFSVTGEGYSPNGMIKQKDSIVNINEHKAFEKIAIGSVLCLSRLVLTKNEDDNKKIAADGAYYTNAALQAFGTKLINTDKSTDEFLKVNETWNKLHEKYPYSVIDEFSRDTKLSVYQCGNVKYTLGAHSKILKNCQYYFDDQTGQVCEMSTRVRTKLEYKSMEWANDFRILGISFEDNDRQVFLASLALFNPLQSDAMSSVEECRNSGVRVILVSGESAHTAAGYAAKMRLKNPDNCVTRQQWLSASLDARKKMVKDTEIFVEFTEDEKLDLVQLLREQGDVVGMITGSVPDLTAMRAADIGISVINASECIKGAASLLLKDDSVAALPAAIVLSRSTVKATIGCIKFIMSCGITMIFSSLITAVLRMPILLTGVHILLIAFLTLPFTALIATSVSQISNRNNYDKLVTYKTRIQFIVIGIVGAISMILAALFVFLIDSPNVKHPLTFHDVTNYNTAPKSARSILQDPAAPTIATLVVLIVSIMNAYDSLSVNGFSITKNAFTSLILVLSVLTFAVITEVPFLAGLFGLTHLSPFRWAVAISLGLPVFLVNSVFKLVG</sequence>
<dbReference type="AlphaFoldDB" id="A0A1J4L0H1"/>
<dbReference type="SUPFAM" id="SSF81665">
    <property type="entry name" value="Calcium ATPase, transmembrane domain M"/>
    <property type="match status" value="1"/>
</dbReference>
<dbReference type="Gene3D" id="3.40.1110.10">
    <property type="entry name" value="Calcium-transporting ATPase, cytoplasmic domain N"/>
    <property type="match status" value="1"/>
</dbReference>
<dbReference type="InterPro" id="IPR059000">
    <property type="entry name" value="ATPase_P-type_domA"/>
</dbReference>
<dbReference type="RefSeq" id="XP_068368598.1">
    <property type="nucleotide sequence ID" value="XM_068497590.1"/>
</dbReference>
<protein>
    <submittedName>
        <fullName evidence="8">Sarcoplasmic-endoplasmic reticulum calcium ATPase</fullName>
    </submittedName>
</protein>
<accession>A0A1J4L0H1</accession>
<dbReference type="PRINTS" id="PR00119">
    <property type="entry name" value="CATATPASE"/>
</dbReference>
<dbReference type="Gene3D" id="3.40.50.1000">
    <property type="entry name" value="HAD superfamily/HAD-like"/>
    <property type="match status" value="1"/>
</dbReference>
<organism evidence="8 9">
    <name type="scientific">Tritrichomonas foetus</name>
    <dbReference type="NCBI Taxonomy" id="1144522"/>
    <lineage>
        <taxon>Eukaryota</taxon>
        <taxon>Metamonada</taxon>
        <taxon>Parabasalia</taxon>
        <taxon>Tritrichomonadida</taxon>
        <taxon>Tritrichomonadidae</taxon>
        <taxon>Tritrichomonas</taxon>
    </lineage>
</organism>
<feature type="domain" description="P-type ATPase A" evidence="6">
    <location>
        <begin position="85"/>
        <end position="183"/>
    </location>
</feature>
<dbReference type="InterPro" id="IPR008250">
    <property type="entry name" value="ATPase_P-typ_transduc_dom_A_sf"/>
</dbReference>